<reference evidence="2" key="1">
    <citation type="submission" date="2023-01" db="EMBL/GenBank/DDBJ databases">
        <title>Human gut microbiome strain richness.</title>
        <authorList>
            <person name="Chen-Liaw A."/>
        </authorList>
    </citation>
    <scope>NUCLEOTIDE SEQUENCE</scope>
    <source>
        <strain evidence="2">1001217st2_G6_1001217B_191108</strain>
    </source>
</reference>
<dbReference type="RefSeq" id="WP_272018941.1">
    <property type="nucleotide sequence ID" value="NZ_JAQLKE010000016.1"/>
</dbReference>
<sequence>MSKLKNYREKNTIYSQRDLAELADISLRTLQDYEQDRKSLNSASTATVYKIAMALNTEVANIIDLEDVRNSFITNLKNILVEIETSPSSHTDYLEDYDSELDYYLSNVIDDDYINYVKTNYPVTEDEAVQLQLDVIDEIRDKYENIG</sequence>
<dbReference type="CDD" id="cd00093">
    <property type="entry name" value="HTH_XRE"/>
    <property type="match status" value="1"/>
</dbReference>
<evidence type="ECO:0000313" key="2">
    <source>
        <dbReference type="EMBL" id="MDB7084299.1"/>
    </source>
</evidence>
<name>A0AB35IIU8_9FIRM</name>
<evidence type="ECO:0000313" key="3">
    <source>
        <dbReference type="Proteomes" id="UP001211987"/>
    </source>
</evidence>
<accession>A0AB35IIU8</accession>
<protein>
    <submittedName>
        <fullName evidence="2">Helix-turn-helix transcriptional regulator</fullName>
    </submittedName>
</protein>
<organism evidence="2 3">
    <name type="scientific">Thomasclavelia ramosa</name>
    <dbReference type="NCBI Taxonomy" id="1547"/>
    <lineage>
        <taxon>Bacteria</taxon>
        <taxon>Bacillati</taxon>
        <taxon>Bacillota</taxon>
        <taxon>Erysipelotrichia</taxon>
        <taxon>Erysipelotrichales</taxon>
        <taxon>Coprobacillaceae</taxon>
        <taxon>Thomasclavelia</taxon>
    </lineage>
</organism>
<dbReference type="PROSITE" id="PS50943">
    <property type="entry name" value="HTH_CROC1"/>
    <property type="match status" value="1"/>
</dbReference>
<dbReference type="InterPro" id="IPR010982">
    <property type="entry name" value="Lambda_DNA-bd_dom_sf"/>
</dbReference>
<dbReference type="SUPFAM" id="SSF47413">
    <property type="entry name" value="lambda repressor-like DNA-binding domains"/>
    <property type="match status" value="1"/>
</dbReference>
<dbReference type="EMBL" id="JAQLKE010000016">
    <property type="protein sequence ID" value="MDB7084299.1"/>
    <property type="molecule type" value="Genomic_DNA"/>
</dbReference>
<dbReference type="GO" id="GO:0003677">
    <property type="term" value="F:DNA binding"/>
    <property type="evidence" value="ECO:0007669"/>
    <property type="project" value="InterPro"/>
</dbReference>
<dbReference type="InterPro" id="IPR001387">
    <property type="entry name" value="Cro/C1-type_HTH"/>
</dbReference>
<dbReference type="SMART" id="SM00530">
    <property type="entry name" value="HTH_XRE"/>
    <property type="match status" value="1"/>
</dbReference>
<comment type="caution">
    <text evidence="2">The sequence shown here is derived from an EMBL/GenBank/DDBJ whole genome shotgun (WGS) entry which is preliminary data.</text>
</comment>
<gene>
    <name evidence="2" type="ORF">PM738_10840</name>
</gene>
<dbReference type="AlphaFoldDB" id="A0AB35IIU8"/>
<feature type="domain" description="HTH cro/C1-type" evidence="1">
    <location>
        <begin position="4"/>
        <end position="62"/>
    </location>
</feature>
<dbReference type="Pfam" id="PF01381">
    <property type="entry name" value="HTH_3"/>
    <property type="match status" value="1"/>
</dbReference>
<proteinExistence type="predicted"/>
<evidence type="ECO:0000259" key="1">
    <source>
        <dbReference type="PROSITE" id="PS50943"/>
    </source>
</evidence>
<dbReference type="Gene3D" id="1.10.260.40">
    <property type="entry name" value="lambda repressor-like DNA-binding domains"/>
    <property type="match status" value="1"/>
</dbReference>
<dbReference type="Proteomes" id="UP001211987">
    <property type="component" value="Unassembled WGS sequence"/>
</dbReference>